<comment type="caution">
    <text evidence="2">The sequence shown here is derived from an EMBL/GenBank/DDBJ whole genome shotgun (WGS) entry which is preliminary data.</text>
</comment>
<protein>
    <submittedName>
        <fullName evidence="2">Uncharacterized protein</fullName>
    </submittedName>
</protein>
<organism evidence="2 3">
    <name type="scientific">Neolewinella lacunae</name>
    <dbReference type="NCBI Taxonomy" id="1517758"/>
    <lineage>
        <taxon>Bacteria</taxon>
        <taxon>Pseudomonadati</taxon>
        <taxon>Bacteroidota</taxon>
        <taxon>Saprospiria</taxon>
        <taxon>Saprospirales</taxon>
        <taxon>Lewinellaceae</taxon>
        <taxon>Neolewinella</taxon>
    </lineage>
</organism>
<gene>
    <name evidence="2" type="ORF">H9S92_20775</name>
</gene>
<dbReference type="RefSeq" id="WP_187468622.1">
    <property type="nucleotide sequence ID" value="NZ_JACSIT010000153.1"/>
</dbReference>
<proteinExistence type="predicted"/>
<name>A0A923PSE3_9BACT</name>
<dbReference type="AlphaFoldDB" id="A0A923PSE3"/>
<dbReference type="EMBL" id="JACSIT010000153">
    <property type="protein sequence ID" value="MBC6996618.1"/>
    <property type="molecule type" value="Genomic_DNA"/>
</dbReference>
<feature type="chain" id="PRO_5037495075" evidence="1">
    <location>
        <begin position="19"/>
        <end position="48"/>
    </location>
</feature>
<reference evidence="2" key="1">
    <citation type="submission" date="2020-08" db="EMBL/GenBank/DDBJ databases">
        <title>Lewinella bacteria from marine environments.</title>
        <authorList>
            <person name="Zhong Y."/>
        </authorList>
    </citation>
    <scope>NUCLEOTIDE SEQUENCE</scope>
    <source>
        <strain evidence="2">KCTC 42187</strain>
    </source>
</reference>
<evidence type="ECO:0000313" key="2">
    <source>
        <dbReference type="EMBL" id="MBC6996618.1"/>
    </source>
</evidence>
<sequence>MIALLIALLIQIGAISNAAEYDNLSEAEKTHYSDTYQSSIIIIDLGEM</sequence>
<dbReference type="Proteomes" id="UP000650081">
    <property type="component" value="Unassembled WGS sequence"/>
</dbReference>
<feature type="signal peptide" evidence="1">
    <location>
        <begin position="1"/>
        <end position="18"/>
    </location>
</feature>
<evidence type="ECO:0000313" key="3">
    <source>
        <dbReference type="Proteomes" id="UP000650081"/>
    </source>
</evidence>
<accession>A0A923PSE3</accession>
<evidence type="ECO:0000256" key="1">
    <source>
        <dbReference type="SAM" id="SignalP"/>
    </source>
</evidence>
<keyword evidence="1" id="KW-0732">Signal</keyword>
<keyword evidence="3" id="KW-1185">Reference proteome</keyword>